<keyword evidence="1" id="KW-0378">Hydrolase</keyword>
<organism evidence="1">
    <name type="scientific">Ophidiomyces ophidiicola</name>
    <dbReference type="NCBI Taxonomy" id="1387563"/>
    <lineage>
        <taxon>Eukaryota</taxon>
        <taxon>Fungi</taxon>
        <taxon>Dikarya</taxon>
        <taxon>Ascomycota</taxon>
        <taxon>Pezizomycotina</taxon>
        <taxon>Eurotiomycetes</taxon>
        <taxon>Eurotiomycetidae</taxon>
        <taxon>Onygenales</taxon>
        <taxon>Onygenaceae</taxon>
        <taxon>Ophidiomyces</taxon>
    </lineage>
</organism>
<name>A0ACB8USH6_9EURO</name>
<evidence type="ECO:0000313" key="1">
    <source>
        <dbReference type="EMBL" id="KAI2384078.1"/>
    </source>
</evidence>
<gene>
    <name evidence="1" type="primary">YND1</name>
    <name evidence="1" type="ORF">LOY88_004868</name>
</gene>
<dbReference type="EC" id="3.6.1.5" evidence="1"/>
<accession>A0ACB8USH6</accession>
<protein>
    <submittedName>
        <fullName evidence="1">Golgi apyrase</fullName>
        <ecNumber evidence="1">3.6.1.5</ecNumber>
    </submittedName>
</protein>
<reference evidence="1" key="1">
    <citation type="journal article" date="2022" name="bioRxiv">
        <title>Population genetic analysis of Ophidiomyces ophidiicola, the causative agent of snake fungal disease, indicates recent introductions to the USA.</title>
        <authorList>
            <person name="Ladner J.T."/>
            <person name="Palmer J.M."/>
            <person name="Ettinger C.L."/>
            <person name="Stajich J.E."/>
            <person name="Farrell T.M."/>
            <person name="Glorioso B.M."/>
            <person name="Lawson B."/>
            <person name="Price S.J."/>
            <person name="Stengle A.G."/>
            <person name="Grear D.A."/>
            <person name="Lorch J.M."/>
        </authorList>
    </citation>
    <scope>NUCLEOTIDE SEQUENCE</scope>
    <source>
        <strain evidence="1">NWHC 24266-5</strain>
    </source>
</reference>
<comment type="caution">
    <text evidence="1">The sequence shown here is derived from an EMBL/GenBank/DDBJ whole genome shotgun (WGS) entry which is preliminary data.</text>
</comment>
<dbReference type="EMBL" id="JALBCA010000079">
    <property type="protein sequence ID" value="KAI2384078.1"/>
    <property type="molecule type" value="Genomic_DNA"/>
</dbReference>
<proteinExistence type="predicted"/>
<sequence length="711" mass="79108">MAIKFLTGKYAVILDAGSSGTRAHVYRWQDPAVTRPNRKIKDIENLPVVSTKHKWTKKIRPGVSSFAQKLDHLGPDHLKPLFDHVLRVIPSESVQETPAFLLATAGMRLLPKQEQRHLLTSICSYIRENTSLSLPDCSVHVKVIDGKTEGLYGWIATNYLLGGFDASEKTNHGASHHTYGFLDMGGASAQLAFTPNATEARKHSNDLTLLRLRTMSGKPREYRVFVTSWLGFGVREARNRYVAALLKGKGNSDKQEHLDPCLPEKLAVTVDGTIIPPQVSAPEMKPYLVGTGKFNECLLQTMPLLAKDVPCEDNPCLLNGVHVPAIDFNVNHFVGISEYWHTTHDIFEMSHKDKAYDFHTYQTRVQEFCNMDWNAVKAGISSHKWGKKITEEKAYELCFKAAWIINILHDGIGVPRVGIENAHSSTSNSTKDVLDDEKEQGFLDPFQAVNKIDSTEVSWALGKAVLYASSQMAASKDTLPVGFGSNVPGIPDDFQYPSSLNVPASLPHGSHPNATSEHSHDDLFSGDSPRRIPGIFLFLLIILIALFFLCGRDRRSHVYRKLGLSRGRGSPRRPKRFSPTTFFSFFRRRRSVGYEHVLEEGIRDFELEVTNSDDSDHSPTTSLQSSKSGSWSRVQHPHQLTPKYAIDSPSPQSAGSALEIEGVNNHADRTGLVIRTESRDRLSPLTLGPTLTGRKSRASSPVRHKSPLLNI</sequence>